<organism evidence="5 6">
    <name type="scientific">Stagnimonas aquatica</name>
    <dbReference type="NCBI Taxonomy" id="2689987"/>
    <lineage>
        <taxon>Bacteria</taxon>
        <taxon>Pseudomonadati</taxon>
        <taxon>Pseudomonadota</taxon>
        <taxon>Gammaproteobacteria</taxon>
        <taxon>Nevskiales</taxon>
        <taxon>Nevskiaceae</taxon>
        <taxon>Stagnimonas</taxon>
    </lineage>
</organism>
<dbReference type="InterPro" id="IPR050498">
    <property type="entry name" value="Ycf3"/>
</dbReference>
<dbReference type="InterPro" id="IPR019734">
    <property type="entry name" value="TPR_rpt"/>
</dbReference>
<name>A0A3N0VGL2_9GAMM</name>
<proteinExistence type="predicted"/>
<accession>A0A3N0VGL2</accession>
<feature type="signal peptide" evidence="4">
    <location>
        <begin position="1"/>
        <end position="30"/>
    </location>
</feature>
<dbReference type="InterPro" id="IPR011990">
    <property type="entry name" value="TPR-like_helical_dom_sf"/>
</dbReference>
<dbReference type="RefSeq" id="WP_123210878.1">
    <property type="nucleotide sequence ID" value="NZ_RJVO01000002.1"/>
</dbReference>
<dbReference type="PANTHER" id="PTHR44858">
    <property type="entry name" value="TETRATRICOPEPTIDE REPEAT PROTEIN 6"/>
    <property type="match status" value="1"/>
</dbReference>
<comment type="caution">
    <text evidence="5">The sequence shown here is derived from an EMBL/GenBank/DDBJ whole genome shotgun (WGS) entry which is preliminary data.</text>
</comment>
<feature type="repeat" description="TPR" evidence="3">
    <location>
        <begin position="37"/>
        <end position="70"/>
    </location>
</feature>
<evidence type="ECO:0000256" key="3">
    <source>
        <dbReference type="PROSITE-ProRule" id="PRU00339"/>
    </source>
</evidence>
<dbReference type="InParanoid" id="A0A3N0VGL2"/>
<dbReference type="Proteomes" id="UP000282106">
    <property type="component" value="Unassembled WGS sequence"/>
</dbReference>
<dbReference type="Pfam" id="PF07719">
    <property type="entry name" value="TPR_2"/>
    <property type="match status" value="1"/>
</dbReference>
<dbReference type="Gene3D" id="1.25.40.10">
    <property type="entry name" value="Tetratricopeptide repeat domain"/>
    <property type="match status" value="2"/>
</dbReference>
<dbReference type="AlphaFoldDB" id="A0A3N0VGL2"/>
<dbReference type="GO" id="GO:0009279">
    <property type="term" value="C:cell outer membrane"/>
    <property type="evidence" value="ECO:0007669"/>
    <property type="project" value="TreeGrafter"/>
</dbReference>
<keyword evidence="6" id="KW-1185">Reference proteome</keyword>
<reference evidence="5 6" key="1">
    <citation type="submission" date="2018-10" db="EMBL/GenBank/DDBJ databases">
        <authorList>
            <person name="Chen W.-M."/>
        </authorList>
    </citation>
    <scope>NUCLEOTIDE SEQUENCE [LARGE SCALE GENOMIC DNA]</scope>
    <source>
        <strain evidence="5 6">THS-13</strain>
    </source>
</reference>
<protein>
    <submittedName>
        <fullName evidence="5">Tetratricopeptide repeat protein</fullName>
    </submittedName>
</protein>
<dbReference type="GO" id="GO:0046813">
    <property type="term" value="P:receptor-mediated virion attachment to host cell"/>
    <property type="evidence" value="ECO:0007669"/>
    <property type="project" value="TreeGrafter"/>
</dbReference>
<evidence type="ECO:0000313" key="6">
    <source>
        <dbReference type="Proteomes" id="UP000282106"/>
    </source>
</evidence>
<evidence type="ECO:0000313" key="5">
    <source>
        <dbReference type="EMBL" id="ROH91834.1"/>
    </source>
</evidence>
<keyword evidence="1" id="KW-0677">Repeat</keyword>
<feature type="chain" id="PRO_5018104297" evidence="4">
    <location>
        <begin position="31"/>
        <end position="183"/>
    </location>
</feature>
<dbReference type="InterPro" id="IPR013105">
    <property type="entry name" value="TPR_2"/>
</dbReference>
<evidence type="ECO:0000256" key="2">
    <source>
        <dbReference type="ARBA" id="ARBA00022803"/>
    </source>
</evidence>
<gene>
    <name evidence="5" type="ORF">ED208_05505</name>
</gene>
<evidence type="ECO:0000256" key="4">
    <source>
        <dbReference type="SAM" id="SignalP"/>
    </source>
</evidence>
<dbReference type="Pfam" id="PF13432">
    <property type="entry name" value="TPR_16"/>
    <property type="match status" value="1"/>
</dbReference>
<keyword evidence="4" id="KW-0732">Signal</keyword>
<sequence>MTASPAFLRPAATALFAGAVLALSSLSAQAGSANAVAQAAYDEASQLFERENYPAAVAAYDRALAADPAFKSALQDRGLAKLRGGDYAGAAADFSTLIARAKAPEETDEAYAYRGQARAGLKDYAGALADLGRAIELCPTCSYFYFNRGKVRLQMGAKTEAKADLTEAADRGVEEAMELLEGL</sequence>
<evidence type="ECO:0000256" key="1">
    <source>
        <dbReference type="ARBA" id="ARBA00022737"/>
    </source>
</evidence>
<dbReference type="SMART" id="SM00028">
    <property type="entry name" value="TPR"/>
    <property type="match status" value="4"/>
</dbReference>
<dbReference type="SUPFAM" id="SSF48452">
    <property type="entry name" value="TPR-like"/>
    <property type="match status" value="1"/>
</dbReference>
<dbReference type="EMBL" id="RJVO01000002">
    <property type="protein sequence ID" value="ROH91834.1"/>
    <property type="molecule type" value="Genomic_DNA"/>
</dbReference>
<dbReference type="PROSITE" id="PS50005">
    <property type="entry name" value="TPR"/>
    <property type="match status" value="1"/>
</dbReference>
<keyword evidence="2 3" id="KW-0802">TPR repeat</keyword>
<dbReference type="PANTHER" id="PTHR44858:SF1">
    <property type="entry name" value="UDP-N-ACETYLGLUCOSAMINE--PEPTIDE N-ACETYLGLUCOSAMINYLTRANSFERASE SPINDLY-RELATED"/>
    <property type="match status" value="1"/>
</dbReference>